<feature type="active site" description="Proton donor" evidence="4">
    <location>
        <position position="44"/>
    </location>
</feature>
<evidence type="ECO:0000259" key="7">
    <source>
        <dbReference type="Pfam" id="PF00248"/>
    </source>
</evidence>
<keyword evidence="3" id="KW-0560">Oxidoreductase</keyword>
<dbReference type="InterPro" id="IPR036812">
    <property type="entry name" value="NAD(P)_OxRdtase_dom_sf"/>
</dbReference>
<dbReference type="Gene3D" id="3.20.20.100">
    <property type="entry name" value="NADP-dependent oxidoreductase domain"/>
    <property type="match status" value="1"/>
</dbReference>
<evidence type="ECO:0000313" key="9">
    <source>
        <dbReference type="Proteomes" id="UP000657006"/>
    </source>
</evidence>
<dbReference type="GO" id="GO:0016616">
    <property type="term" value="F:oxidoreductase activity, acting on the CH-OH group of donors, NAD or NADP as acceptor"/>
    <property type="evidence" value="ECO:0007669"/>
    <property type="project" value="UniProtKB-ARBA"/>
</dbReference>
<dbReference type="InterPro" id="IPR018170">
    <property type="entry name" value="Aldo/ket_reductase_CS"/>
</dbReference>
<evidence type="ECO:0000256" key="3">
    <source>
        <dbReference type="ARBA" id="ARBA00023002"/>
    </source>
</evidence>
<dbReference type="InterPro" id="IPR020471">
    <property type="entry name" value="AKR"/>
</dbReference>
<feature type="binding site" evidence="5">
    <location>
        <position position="102"/>
    </location>
    <ligand>
        <name>substrate</name>
    </ligand>
</feature>
<dbReference type="PANTHER" id="PTHR43827">
    <property type="entry name" value="2,5-DIKETO-D-GLUCONIC ACID REDUCTASE"/>
    <property type="match status" value="1"/>
</dbReference>
<dbReference type="InterPro" id="IPR023210">
    <property type="entry name" value="NADP_OxRdtase_dom"/>
</dbReference>
<comment type="caution">
    <text evidence="8">The sequence shown here is derived from an EMBL/GenBank/DDBJ whole genome shotgun (WGS) entry which is preliminary data.</text>
</comment>
<evidence type="ECO:0000256" key="5">
    <source>
        <dbReference type="PIRSR" id="PIRSR000097-2"/>
    </source>
</evidence>
<accession>A0A926DSA8</accession>
<keyword evidence="9" id="KW-1185">Reference proteome</keyword>
<dbReference type="PRINTS" id="PR00069">
    <property type="entry name" value="ALDKETRDTASE"/>
</dbReference>
<dbReference type="PROSITE" id="PS00062">
    <property type="entry name" value="ALDOKETO_REDUCTASE_2"/>
    <property type="match status" value="1"/>
</dbReference>
<dbReference type="PANTHER" id="PTHR43827:SF3">
    <property type="entry name" value="NADP-DEPENDENT OXIDOREDUCTASE DOMAIN-CONTAINING PROTEIN"/>
    <property type="match status" value="1"/>
</dbReference>
<gene>
    <name evidence="8" type="ORF">H8730_12500</name>
</gene>
<dbReference type="AlphaFoldDB" id="A0A926DSA8"/>
<dbReference type="Proteomes" id="UP000657006">
    <property type="component" value="Unassembled WGS sequence"/>
</dbReference>
<comment type="similarity">
    <text evidence="1">Belongs to the aldo/keto reductase family.</text>
</comment>
<dbReference type="PIRSF" id="PIRSF000097">
    <property type="entry name" value="AKR"/>
    <property type="match status" value="1"/>
</dbReference>
<dbReference type="SUPFAM" id="SSF51430">
    <property type="entry name" value="NAD(P)-linked oxidoreductase"/>
    <property type="match status" value="1"/>
</dbReference>
<evidence type="ECO:0000256" key="4">
    <source>
        <dbReference type="PIRSR" id="PIRSR000097-1"/>
    </source>
</evidence>
<evidence type="ECO:0000256" key="1">
    <source>
        <dbReference type="ARBA" id="ARBA00007905"/>
    </source>
</evidence>
<evidence type="ECO:0000256" key="6">
    <source>
        <dbReference type="PIRSR" id="PIRSR000097-3"/>
    </source>
</evidence>
<dbReference type="PROSITE" id="PS00063">
    <property type="entry name" value="ALDOKETO_REDUCTASE_3"/>
    <property type="match status" value="1"/>
</dbReference>
<sequence length="265" mass="30763">MLSNGKQMPMLGFGTWQMETDEAKRSVLAAIEMGYRHIDTAAAYHNEEGVGQGIRESAVPREEIFLTTKLWNTEHGYDKTLRAFEESLKRLGTEYVDLYLIHWPKPLRNESWKALERIYKEGRAKAIGVSNFHRHHLEELMADCEIAPMVDQIEFHPYLVQEPLLTFCREHQIQYEAWSPLMRGRMLSEPLIVELAKAYGKTPSQIILRWDLQMGVVTIPKSSSECRMQENMGIFDFELSALDMKRILQLDRGERSGSDPDHFNF</sequence>
<dbReference type="FunFam" id="3.20.20.100:FF:000015">
    <property type="entry name" value="Oxidoreductase, aldo/keto reductase family"/>
    <property type="match status" value="1"/>
</dbReference>
<dbReference type="Pfam" id="PF00248">
    <property type="entry name" value="Aldo_ket_red"/>
    <property type="match status" value="1"/>
</dbReference>
<dbReference type="RefSeq" id="WP_177718837.1">
    <property type="nucleotide sequence ID" value="NZ_JACRSQ010000020.1"/>
</dbReference>
<keyword evidence="2" id="KW-0521">NADP</keyword>
<evidence type="ECO:0000256" key="2">
    <source>
        <dbReference type="ARBA" id="ARBA00022857"/>
    </source>
</evidence>
<dbReference type="PROSITE" id="PS00798">
    <property type="entry name" value="ALDOKETO_REDUCTASE_1"/>
    <property type="match status" value="1"/>
</dbReference>
<name>A0A926DSA8_9FIRM</name>
<reference evidence="8" key="1">
    <citation type="submission" date="2020-08" db="EMBL/GenBank/DDBJ databases">
        <title>Genome public.</title>
        <authorList>
            <person name="Liu C."/>
            <person name="Sun Q."/>
        </authorList>
    </citation>
    <scope>NUCLEOTIDE SEQUENCE</scope>
    <source>
        <strain evidence="8">NSJ-32</strain>
    </source>
</reference>
<feature type="site" description="Lowers pKa of active site Tyr" evidence="6">
    <location>
        <position position="69"/>
    </location>
</feature>
<protein>
    <submittedName>
        <fullName evidence="8">Aldo/keto reductase</fullName>
    </submittedName>
</protein>
<evidence type="ECO:0000313" key="8">
    <source>
        <dbReference type="EMBL" id="MBC8544358.1"/>
    </source>
</evidence>
<organism evidence="8 9">
    <name type="scientific">Bianquea renquensis</name>
    <dbReference type="NCBI Taxonomy" id="2763661"/>
    <lineage>
        <taxon>Bacteria</taxon>
        <taxon>Bacillati</taxon>
        <taxon>Bacillota</taxon>
        <taxon>Clostridia</taxon>
        <taxon>Eubacteriales</taxon>
        <taxon>Bianqueaceae</taxon>
        <taxon>Bianquea</taxon>
    </lineage>
</organism>
<proteinExistence type="inferred from homology"/>
<feature type="domain" description="NADP-dependent oxidoreductase" evidence="7">
    <location>
        <begin position="11"/>
        <end position="250"/>
    </location>
</feature>
<dbReference type="EMBL" id="JACRSQ010000020">
    <property type="protein sequence ID" value="MBC8544358.1"/>
    <property type="molecule type" value="Genomic_DNA"/>
</dbReference>